<feature type="compositionally biased region" description="Acidic residues" evidence="1">
    <location>
        <begin position="42"/>
        <end position="51"/>
    </location>
</feature>
<evidence type="ECO:0000313" key="2">
    <source>
        <dbReference type="EMBL" id="KUG18216.1"/>
    </source>
</evidence>
<protein>
    <submittedName>
        <fullName evidence="2">Uncharacterized protein</fullName>
    </submittedName>
</protein>
<feature type="region of interest" description="Disordered" evidence="1">
    <location>
        <begin position="1"/>
        <end position="51"/>
    </location>
</feature>
<organism evidence="2">
    <name type="scientific">hydrocarbon metagenome</name>
    <dbReference type="NCBI Taxonomy" id="938273"/>
    <lineage>
        <taxon>unclassified sequences</taxon>
        <taxon>metagenomes</taxon>
        <taxon>ecological metagenomes</taxon>
    </lineage>
</organism>
<proteinExistence type="predicted"/>
<comment type="caution">
    <text evidence="2">The sequence shown here is derived from an EMBL/GenBank/DDBJ whole genome shotgun (WGS) entry which is preliminary data.</text>
</comment>
<feature type="compositionally biased region" description="Basic and acidic residues" evidence="1">
    <location>
        <begin position="13"/>
        <end position="41"/>
    </location>
</feature>
<dbReference type="AlphaFoldDB" id="A0A0W8FBG9"/>
<dbReference type="EMBL" id="LNQE01001394">
    <property type="protein sequence ID" value="KUG18216.1"/>
    <property type="molecule type" value="Genomic_DNA"/>
</dbReference>
<reference evidence="2" key="1">
    <citation type="journal article" date="2015" name="Proc. Natl. Acad. Sci. U.S.A.">
        <title>Networks of energetic and metabolic interactions define dynamics in microbial communities.</title>
        <authorList>
            <person name="Embree M."/>
            <person name="Liu J.K."/>
            <person name="Al-Bassam M.M."/>
            <person name="Zengler K."/>
        </authorList>
    </citation>
    <scope>NUCLEOTIDE SEQUENCE</scope>
</reference>
<evidence type="ECO:0000256" key="1">
    <source>
        <dbReference type="SAM" id="MobiDB-lite"/>
    </source>
</evidence>
<sequence length="51" mass="5795">MEPDATYAPFFSGKEERGRVEDECLSDRFEDFEGGREPRSPDDDEPSLLGL</sequence>
<name>A0A0W8FBG9_9ZZZZ</name>
<gene>
    <name evidence="2" type="ORF">ASZ90_012104</name>
</gene>
<accession>A0A0W8FBG9</accession>